<evidence type="ECO:0000256" key="1">
    <source>
        <dbReference type="SAM" id="MobiDB-lite"/>
    </source>
</evidence>
<keyword evidence="3" id="KW-1185">Reference proteome</keyword>
<accession>A0AAV4WGC2</accession>
<evidence type="ECO:0000313" key="2">
    <source>
        <dbReference type="EMBL" id="GIY81080.1"/>
    </source>
</evidence>
<organism evidence="2 3">
    <name type="scientific">Caerostris darwini</name>
    <dbReference type="NCBI Taxonomy" id="1538125"/>
    <lineage>
        <taxon>Eukaryota</taxon>
        <taxon>Metazoa</taxon>
        <taxon>Ecdysozoa</taxon>
        <taxon>Arthropoda</taxon>
        <taxon>Chelicerata</taxon>
        <taxon>Arachnida</taxon>
        <taxon>Araneae</taxon>
        <taxon>Araneomorphae</taxon>
        <taxon>Entelegynae</taxon>
        <taxon>Araneoidea</taxon>
        <taxon>Araneidae</taxon>
        <taxon>Caerostris</taxon>
    </lineage>
</organism>
<dbReference type="AlphaFoldDB" id="A0AAV4WGC2"/>
<reference evidence="2 3" key="1">
    <citation type="submission" date="2021-06" db="EMBL/GenBank/DDBJ databases">
        <title>Caerostris darwini draft genome.</title>
        <authorList>
            <person name="Kono N."/>
            <person name="Arakawa K."/>
        </authorList>
    </citation>
    <scope>NUCLEOTIDE SEQUENCE [LARGE SCALE GENOMIC DNA]</scope>
</reference>
<evidence type="ECO:0000313" key="3">
    <source>
        <dbReference type="Proteomes" id="UP001054837"/>
    </source>
</evidence>
<gene>
    <name evidence="2" type="ORF">CDAR_417571</name>
</gene>
<name>A0AAV4WGC2_9ARAC</name>
<proteinExistence type="predicted"/>
<sequence>MIKLEFLKTGEEPERCDKLFQVDQTFLQSTIKSFSFEWERNHSSRLRERGLSFQKEIFPGNEKRSEFSKRSGSPSGVQESVGLEKGK</sequence>
<comment type="caution">
    <text evidence="2">The sequence shown here is derived from an EMBL/GenBank/DDBJ whole genome shotgun (WGS) entry which is preliminary data.</text>
</comment>
<dbReference type="EMBL" id="BPLQ01014573">
    <property type="protein sequence ID" value="GIY81080.1"/>
    <property type="molecule type" value="Genomic_DNA"/>
</dbReference>
<dbReference type="Proteomes" id="UP001054837">
    <property type="component" value="Unassembled WGS sequence"/>
</dbReference>
<protein>
    <submittedName>
        <fullName evidence="2">Uncharacterized protein</fullName>
    </submittedName>
</protein>
<feature type="region of interest" description="Disordered" evidence="1">
    <location>
        <begin position="62"/>
        <end position="87"/>
    </location>
</feature>